<dbReference type="AlphaFoldDB" id="A0AAV7RU08"/>
<evidence type="ECO:0000256" key="1">
    <source>
        <dbReference type="SAM" id="MobiDB-lite"/>
    </source>
</evidence>
<name>A0AAV7RU08_PLEWA</name>
<organism evidence="2 3">
    <name type="scientific">Pleurodeles waltl</name>
    <name type="common">Iberian ribbed newt</name>
    <dbReference type="NCBI Taxonomy" id="8319"/>
    <lineage>
        <taxon>Eukaryota</taxon>
        <taxon>Metazoa</taxon>
        <taxon>Chordata</taxon>
        <taxon>Craniata</taxon>
        <taxon>Vertebrata</taxon>
        <taxon>Euteleostomi</taxon>
        <taxon>Amphibia</taxon>
        <taxon>Batrachia</taxon>
        <taxon>Caudata</taxon>
        <taxon>Salamandroidea</taxon>
        <taxon>Salamandridae</taxon>
        <taxon>Pleurodelinae</taxon>
        <taxon>Pleurodeles</taxon>
    </lineage>
</organism>
<protein>
    <submittedName>
        <fullName evidence="2">Uncharacterized protein</fullName>
    </submittedName>
</protein>
<accession>A0AAV7RU08</accession>
<evidence type="ECO:0000313" key="3">
    <source>
        <dbReference type="Proteomes" id="UP001066276"/>
    </source>
</evidence>
<sequence>MAPSPLGPAPASRDSGAVKDSLCDPLGSGASAPPATSKKRGGGRPSEAKATGAAGVAPLARRKPTRPGSGSPAPPRGAHGSRRTLRSPPVGPLPQPLHQGCGGRPSGWFSRAGDSALVSSDRPGRHFGSSLYDTL</sequence>
<reference evidence="2" key="1">
    <citation type="journal article" date="2022" name="bioRxiv">
        <title>Sequencing and chromosome-scale assembly of the giantPleurodeles waltlgenome.</title>
        <authorList>
            <person name="Brown T."/>
            <person name="Elewa A."/>
            <person name="Iarovenko S."/>
            <person name="Subramanian E."/>
            <person name="Araus A.J."/>
            <person name="Petzold A."/>
            <person name="Susuki M."/>
            <person name="Suzuki K.-i.T."/>
            <person name="Hayashi T."/>
            <person name="Toyoda A."/>
            <person name="Oliveira C."/>
            <person name="Osipova E."/>
            <person name="Leigh N.D."/>
            <person name="Simon A."/>
            <person name="Yun M.H."/>
        </authorList>
    </citation>
    <scope>NUCLEOTIDE SEQUENCE</scope>
    <source>
        <strain evidence="2">20211129_DDA</strain>
        <tissue evidence="2">Liver</tissue>
    </source>
</reference>
<keyword evidence="3" id="KW-1185">Reference proteome</keyword>
<comment type="caution">
    <text evidence="2">The sequence shown here is derived from an EMBL/GenBank/DDBJ whole genome shotgun (WGS) entry which is preliminary data.</text>
</comment>
<dbReference type="EMBL" id="JANPWB010000009">
    <property type="protein sequence ID" value="KAJ1154975.1"/>
    <property type="molecule type" value="Genomic_DNA"/>
</dbReference>
<proteinExistence type="predicted"/>
<dbReference type="Proteomes" id="UP001066276">
    <property type="component" value="Chromosome 5"/>
</dbReference>
<evidence type="ECO:0000313" key="2">
    <source>
        <dbReference type="EMBL" id="KAJ1154975.1"/>
    </source>
</evidence>
<feature type="region of interest" description="Disordered" evidence="1">
    <location>
        <begin position="1"/>
        <end position="135"/>
    </location>
</feature>
<gene>
    <name evidence="2" type="ORF">NDU88_007714</name>
</gene>